<feature type="compositionally biased region" description="Polar residues" evidence="1">
    <location>
        <begin position="110"/>
        <end position="122"/>
    </location>
</feature>
<feature type="compositionally biased region" description="Basic and acidic residues" evidence="1">
    <location>
        <begin position="94"/>
        <end position="109"/>
    </location>
</feature>
<feature type="region of interest" description="Disordered" evidence="1">
    <location>
        <begin position="87"/>
        <end position="158"/>
    </location>
</feature>
<keyword evidence="3" id="KW-1185">Reference proteome</keyword>
<sequence>MNIDRHEKHGKDTKHIEVKALQRSMTRGELKRLEEEVQQKMSLIHSQFLGNLNNCAKLYYYTSLANLVHQATKVELQLKRRQASKKSYPSCSWKGKDKERERSRKDKSPKNGNGHISSQCPNRRTMVLRNDGHIESGSSYEGSSSSNKVEYSSDSSHYEGDLLMESSPRCLPTPTLVADSVSRSQVQDVCQLPSIRIPPGIKD</sequence>
<dbReference type="AlphaFoldDB" id="A0A371I0B4"/>
<evidence type="ECO:0000256" key="1">
    <source>
        <dbReference type="SAM" id="MobiDB-lite"/>
    </source>
</evidence>
<evidence type="ECO:0000313" key="3">
    <source>
        <dbReference type="Proteomes" id="UP000257109"/>
    </source>
</evidence>
<gene>
    <name evidence="2" type="ORF">CR513_07266</name>
</gene>
<dbReference type="Proteomes" id="UP000257109">
    <property type="component" value="Unassembled WGS sequence"/>
</dbReference>
<accession>A0A371I0B4</accession>
<proteinExistence type="predicted"/>
<name>A0A371I0B4_MUCPR</name>
<feature type="compositionally biased region" description="Low complexity" evidence="1">
    <location>
        <begin position="135"/>
        <end position="146"/>
    </location>
</feature>
<dbReference type="EMBL" id="QJKJ01001265">
    <property type="protein sequence ID" value="RDY08495.1"/>
    <property type="molecule type" value="Genomic_DNA"/>
</dbReference>
<organism evidence="2 3">
    <name type="scientific">Mucuna pruriens</name>
    <name type="common">Velvet bean</name>
    <name type="synonym">Dolichos pruriens</name>
    <dbReference type="NCBI Taxonomy" id="157652"/>
    <lineage>
        <taxon>Eukaryota</taxon>
        <taxon>Viridiplantae</taxon>
        <taxon>Streptophyta</taxon>
        <taxon>Embryophyta</taxon>
        <taxon>Tracheophyta</taxon>
        <taxon>Spermatophyta</taxon>
        <taxon>Magnoliopsida</taxon>
        <taxon>eudicotyledons</taxon>
        <taxon>Gunneridae</taxon>
        <taxon>Pentapetalae</taxon>
        <taxon>rosids</taxon>
        <taxon>fabids</taxon>
        <taxon>Fabales</taxon>
        <taxon>Fabaceae</taxon>
        <taxon>Papilionoideae</taxon>
        <taxon>50 kb inversion clade</taxon>
        <taxon>NPAAA clade</taxon>
        <taxon>indigoferoid/millettioid clade</taxon>
        <taxon>Phaseoleae</taxon>
        <taxon>Mucuna</taxon>
    </lineage>
</organism>
<protein>
    <submittedName>
        <fullName evidence="2">Uncharacterized protein</fullName>
    </submittedName>
</protein>
<evidence type="ECO:0000313" key="2">
    <source>
        <dbReference type="EMBL" id="RDY08495.1"/>
    </source>
</evidence>
<dbReference type="PANTHER" id="PTHR35046:SF9">
    <property type="entry name" value="RNA-DIRECTED DNA POLYMERASE"/>
    <property type="match status" value="1"/>
</dbReference>
<dbReference type="PANTHER" id="PTHR35046">
    <property type="entry name" value="ZINC KNUCKLE (CCHC-TYPE) FAMILY PROTEIN"/>
    <property type="match status" value="1"/>
</dbReference>
<feature type="non-terminal residue" evidence="2">
    <location>
        <position position="1"/>
    </location>
</feature>
<comment type="caution">
    <text evidence="2">The sequence shown here is derived from an EMBL/GenBank/DDBJ whole genome shotgun (WGS) entry which is preliminary data.</text>
</comment>
<reference evidence="2" key="1">
    <citation type="submission" date="2018-05" db="EMBL/GenBank/DDBJ databases">
        <title>Draft genome of Mucuna pruriens seed.</title>
        <authorList>
            <person name="Nnadi N.E."/>
            <person name="Vos R."/>
            <person name="Hasami M.H."/>
            <person name="Devisetty U.K."/>
            <person name="Aguiy J.C."/>
        </authorList>
    </citation>
    <scope>NUCLEOTIDE SEQUENCE [LARGE SCALE GENOMIC DNA]</scope>
    <source>
        <strain evidence="2">JCA_2017</strain>
    </source>
</reference>